<dbReference type="Proteomes" id="UP001165041">
    <property type="component" value="Unassembled WGS sequence"/>
</dbReference>
<protein>
    <submittedName>
        <fullName evidence="1">Uncharacterized protein</fullName>
    </submittedName>
</protein>
<evidence type="ECO:0000313" key="2">
    <source>
        <dbReference type="Proteomes" id="UP001165041"/>
    </source>
</evidence>
<organism evidence="1 2">
    <name type="scientific">Kitasatospora phosalacinea</name>
    <dbReference type="NCBI Taxonomy" id="2065"/>
    <lineage>
        <taxon>Bacteria</taxon>
        <taxon>Bacillati</taxon>
        <taxon>Actinomycetota</taxon>
        <taxon>Actinomycetes</taxon>
        <taxon>Kitasatosporales</taxon>
        <taxon>Streptomycetaceae</taxon>
        <taxon>Kitasatospora</taxon>
    </lineage>
</organism>
<sequence>MSIRVEAARIAVAATAALRGREVVRMGANSFVRVVVRVGPKWLRRSSGACGWAFVGRAGLETRASLGVLGAPKLGYSVGALPQLGMPEGCCVAGVSVKTW</sequence>
<dbReference type="AlphaFoldDB" id="A0A9W6V418"/>
<dbReference type="EMBL" id="BSSA01000013">
    <property type="protein sequence ID" value="GLW71807.1"/>
    <property type="molecule type" value="Genomic_DNA"/>
</dbReference>
<proteinExistence type="predicted"/>
<reference evidence="1" key="1">
    <citation type="submission" date="2023-02" db="EMBL/GenBank/DDBJ databases">
        <title>Kitasatospora phosalacinea NBRC 14627.</title>
        <authorList>
            <person name="Ichikawa N."/>
            <person name="Sato H."/>
            <person name="Tonouchi N."/>
        </authorList>
    </citation>
    <scope>NUCLEOTIDE SEQUENCE</scope>
    <source>
        <strain evidence="1">NBRC 14627</strain>
    </source>
</reference>
<accession>A0A9W6V418</accession>
<gene>
    <name evidence="1" type="ORF">Kpho02_41060</name>
</gene>
<name>A0A9W6V418_9ACTN</name>
<comment type="caution">
    <text evidence="1">The sequence shown here is derived from an EMBL/GenBank/DDBJ whole genome shotgun (WGS) entry which is preliminary data.</text>
</comment>
<evidence type="ECO:0000313" key="1">
    <source>
        <dbReference type="EMBL" id="GLW71807.1"/>
    </source>
</evidence>